<gene>
    <name evidence="2" type="ordered locus">MTBMA_c13720</name>
</gene>
<dbReference type="PATRIC" id="fig|79929.8.peg.1336"/>
<dbReference type="NCBIfam" id="NF033432">
    <property type="entry name" value="ThioGly_TfuA_rel"/>
    <property type="match status" value="1"/>
</dbReference>
<dbReference type="GeneID" id="77400148"/>
<sequence>MHSRKIIIFTGPSLSHSDASDILRADYRPPVRRGDVHEALSDKPDIIGIIDGVFHQSPAVGHREIIEALRMGVTVVGGASMGALRASELYDLGMVGVGRIFRAYLNGDLESDDDVAVAFNPETLEALSDSLVSIHFNFERALESGIIGEDDFRELMKIAKNLFYPLRNYQRILHDAEIPENRKASLMSFLESEGRDIKREDAIEVIKYIKGLLSSDDQDHGCETHGS</sequence>
<accession>D9PXL1</accession>
<dbReference type="OrthoDB" id="61834at2157"/>
<dbReference type="AlphaFoldDB" id="D9PXL1"/>
<proteinExistence type="predicted"/>
<dbReference type="GeneID" id="9705081"/>
<dbReference type="InterPro" id="IPR012924">
    <property type="entry name" value="TfuA_core"/>
</dbReference>
<organism evidence="2 3">
    <name type="scientific">Methanothermobacter marburgensis (strain ATCC BAA-927 / DSM 2133 / JCM 14651 / NBRC 100331 / OCM 82 / Marburg)</name>
    <name type="common">Methanobacterium thermoautotrophicum</name>
    <dbReference type="NCBI Taxonomy" id="79929"/>
    <lineage>
        <taxon>Archaea</taxon>
        <taxon>Methanobacteriati</taxon>
        <taxon>Methanobacteriota</taxon>
        <taxon>Methanomada group</taxon>
        <taxon>Methanobacteria</taxon>
        <taxon>Methanobacteriales</taxon>
        <taxon>Methanobacteriaceae</taxon>
        <taxon>Methanothermobacter</taxon>
    </lineage>
</organism>
<evidence type="ECO:0000313" key="2">
    <source>
        <dbReference type="EMBL" id="ADL58959.1"/>
    </source>
</evidence>
<evidence type="ECO:0000313" key="3">
    <source>
        <dbReference type="Proteomes" id="UP000000345"/>
    </source>
</evidence>
<dbReference type="HOGENOM" id="CLU_090311_0_0_2"/>
<dbReference type="STRING" id="79929.MTBMA_c13720"/>
<dbReference type="RefSeq" id="WP_013296171.1">
    <property type="nucleotide sequence ID" value="NC_014408.1"/>
</dbReference>
<dbReference type="Proteomes" id="UP000000345">
    <property type="component" value="Chromosome"/>
</dbReference>
<feature type="domain" description="TfuA-like core" evidence="1">
    <location>
        <begin position="51"/>
        <end position="167"/>
    </location>
</feature>
<name>D9PXL1_METTM</name>
<reference key="1">
    <citation type="submission" date="2009-08" db="EMBL/GenBank/DDBJ databases">
        <title>The genome sequence of Methanothermobacter marburgensis.</title>
        <authorList>
            <person name="Kaster A."/>
            <person name="Seedorf H."/>
            <person name="Goenrich M."/>
            <person name="Wiezer A."/>
            <person name="Liesegang H."/>
            <person name="Thauer R."/>
            <person name="Gottschalk G."/>
        </authorList>
    </citation>
    <scope>NUCLEOTIDE SEQUENCE</scope>
    <source>
        <strain>Marburg</strain>
    </source>
</reference>
<evidence type="ECO:0000259" key="1">
    <source>
        <dbReference type="Pfam" id="PF07812"/>
    </source>
</evidence>
<keyword evidence="3" id="KW-1185">Reference proteome</keyword>
<dbReference type="PaxDb" id="79929-MTBMA_c13720"/>
<dbReference type="KEGG" id="mmg:MTBMA_c13720"/>
<protein>
    <recommendedName>
        <fullName evidence="1">TfuA-like core domain-containing protein</fullName>
    </recommendedName>
</protein>
<dbReference type="EMBL" id="CP001710">
    <property type="protein sequence ID" value="ADL58959.1"/>
    <property type="molecule type" value="Genomic_DNA"/>
</dbReference>
<reference evidence="2 3" key="2">
    <citation type="journal article" date="2010" name="J. Bacteriol.">
        <title>Complete genome sequence of Methanothermobacter marburgensis, a methanoarchaeon model organism.</title>
        <authorList>
            <person name="Liesegang H."/>
            <person name="Kaster A.K."/>
            <person name="Wiezer A."/>
            <person name="Goenrich M."/>
            <person name="Wollherr A."/>
            <person name="Seedorf H."/>
            <person name="Gottschalk G."/>
            <person name="Thauer R.K."/>
        </authorList>
    </citation>
    <scope>NUCLEOTIDE SEQUENCE [LARGE SCALE GENOMIC DNA]</scope>
    <source>
        <strain evidence="3">ATCC BAA-927 / DSM 2133 / JCM 14651 / NBRC 100331 / OCM 82 / Marburg</strain>
    </source>
</reference>
<dbReference type="Pfam" id="PF07812">
    <property type="entry name" value="TfuA"/>
    <property type="match status" value="1"/>
</dbReference>